<dbReference type="NCBIfam" id="TIGR01352">
    <property type="entry name" value="tonB_Cterm"/>
    <property type="match status" value="1"/>
</dbReference>
<feature type="transmembrane region" description="Helical" evidence="6">
    <location>
        <begin position="12"/>
        <end position="34"/>
    </location>
</feature>
<feature type="compositionally biased region" description="Basic and acidic residues" evidence="5">
    <location>
        <begin position="107"/>
        <end position="129"/>
    </location>
</feature>
<evidence type="ECO:0000256" key="4">
    <source>
        <dbReference type="ARBA" id="ARBA00023136"/>
    </source>
</evidence>
<evidence type="ECO:0000256" key="5">
    <source>
        <dbReference type="SAM" id="MobiDB-lite"/>
    </source>
</evidence>
<evidence type="ECO:0000256" key="3">
    <source>
        <dbReference type="ARBA" id="ARBA00022989"/>
    </source>
</evidence>
<dbReference type="GO" id="GO:0016020">
    <property type="term" value="C:membrane"/>
    <property type="evidence" value="ECO:0007669"/>
    <property type="project" value="UniProtKB-SubCell"/>
</dbReference>
<feature type="compositionally biased region" description="Gly residues" evidence="5">
    <location>
        <begin position="161"/>
        <end position="172"/>
    </location>
</feature>
<protein>
    <submittedName>
        <fullName evidence="8">TonB family protein</fullName>
    </submittedName>
</protein>
<evidence type="ECO:0000256" key="2">
    <source>
        <dbReference type="ARBA" id="ARBA00022692"/>
    </source>
</evidence>
<accession>A0A9D2IKJ1</accession>
<evidence type="ECO:0000259" key="7">
    <source>
        <dbReference type="Pfam" id="PF03544"/>
    </source>
</evidence>
<dbReference type="Gene3D" id="3.30.1150.10">
    <property type="match status" value="1"/>
</dbReference>
<sequence length="264" mass="27958">MYYYAPDNNRRGKCAGAIAVGCYLLIFAAVALLVSFRTDYEPASEGILIDFGEGDQGYGTEKVALAQAEQLPAGRAAAGEEYLTQDTEEAPAIQTAPSDSQSHRRRQTDSNIDRADRHDTNQKPQEVNRRALFPGRSVTSEASSQGLTAGTTGNAGHESGGDGVSSGTGTGSEGISFSLAGRRPVGSLPSPRYDANDAQGKVVIQITVDARGNVQSASFHPQGSTTQDARLREAALQAARKARFTPSEANAVQTGTITYIFRLK</sequence>
<dbReference type="GO" id="GO:0055085">
    <property type="term" value="P:transmembrane transport"/>
    <property type="evidence" value="ECO:0007669"/>
    <property type="project" value="InterPro"/>
</dbReference>
<reference evidence="8" key="1">
    <citation type="journal article" date="2021" name="PeerJ">
        <title>Extensive microbial diversity within the chicken gut microbiome revealed by metagenomics and culture.</title>
        <authorList>
            <person name="Gilroy R."/>
            <person name="Ravi A."/>
            <person name="Getino M."/>
            <person name="Pursley I."/>
            <person name="Horton D.L."/>
            <person name="Alikhan N.F."/>
            <person name="Baker D."/>
            <person name="Gharbi K."/>
            <person name="Hall N."/>
            <person name="Watson M."/>
            <person name="Adriaenssens E.M."/>
            <person name="Foster-Nyarko E."/>
            <person name="Jarju S."/>
            <person name="Secka A."/>
            <person name="Antonio M."/>
            <person name="Oren A."/>
            <person name="Chaudhuri R.R."/>
            <person name="La Ragione R."/>
            <person name="Hildebrand F."/>
            <person name="Pallen M.J."/>
        </authorList>
    </citation>
    <scope>NUCLEOTIDE SEQUENCE</scope>
    <source>
        <strain evidence="8">ChiHjej11B10-19426</strain>
    </source>
</reference>
<proteinExistence type="predicted"/>
<dbReference type="Proteomes" id="UP000824014">
    <property type="component" value="Unassembled WGS sequence"/>
</dbReference>
<gene>
    <name evidence="8" type="ORF">H9816_01035</name>
</gene>
<comment type="caution">
    <text evidence="8">The sequence shown here is derived from an EMBL/GenBank/DDBJ whole genome shotgun (WGS) entry which is preliminary data.</text>
</comment>
<feature type="region of interest" description="Disordered" evidence="5">
    <location>
        <begin position="85"/>
        <end position="195"/>
    </location>
</feature>
<keyword evidence="2 6" id="KW-0812">Transmembrane</keyword>
<organism evidence="8 9">
    <name type="scientific">Candidatus Tidjanibacter faecipullorum</name>
    <dbReference type="NCBI Taxonomy" id="2838766"/>
    <lineage>
        <taxon>Bacteria</taxon>
        <taxon>Pseudomonadati</taxon>
        <taxon>Bacteroidota</taxon>
        <taxon>Bacteroidia</taxon>
        <taxon>Bacteroidales</taxon>
        <taxon>Rikenellaceae</taxon>
        <taxon>Tidjanibacter</taxon>
    </lineage>
</organism>
<evidence type="ECO:0000256" key="1">
    <source>
        <dbReference type="ARBA" id="ARBA00004167"/>
    </source>
</evidence>
<reference evidence="8" key="2">
    <citation type="submission" date="2021-04" db="EMBL/GenBank/DDBJ databases">
        <authorList>
            <person name="Gilroy R."/>
        </authorList>
    </citation>
    <scope>NUCLEOTIDE SEQUENCE</scope>
    <source>
        <strain evidence="8">ChiHjej11B10-19426</strain>
    </source>
</reference>
<feature type="compositionally biased region" description="Polar residues" evidence="5">
    <location>
        <begin position="137"/>
        <end position="154"/>
    </location>
</feature>
<keyword evidence="4 6" id="KW-0472">Membrane</keyword>
<dbReference type="AlphaFoldDB" id="A0A9D2IKJ1"/>
<evidence type="ECO:0000256" key="6">
    <source>
        <dbReference type="SAM" id="Phobius"/>
    </source>
</evidence>
<comment type="subcellular location">
    <subcellularLocation>
        <location evidence="1">Membrane</location>
        <topology evidence="1">Single-pass membrane protein</topology>
    </subcellularLocation>
</comment>
<dbReference type="InterPro" id="IPR037682">
    <property type="entry name" value="TonB_C"/>
</dbReference>
<keyword evidence="3 6" id="KW-1133">Transmembrane helix</keyword>
<feature type="domain" description="TonB C-terminal" evidence="7">
    <location>
        <begin position="195"/>
        <end position="262"/>
    </location>
</feature>
<evidence type="ECO:0000313" key="8">
    <source>
        <dbReference type="EMBL" id="HIZ14488.1"/>
    </source>
</evidence>
<evidence type="ECO:0000313" key="9">
    <source>
        <dbReference type="Proteomes" id="UP000824014"/>
    </source>
</evidence>
<dbReference type="Pfam" id="PF03544">
    <property type="entry name" value="TonB_C"/>
    <property type="match status" value="1"/>
</dbReference>
<dbReference type="SUPFAM" id="SSF74653">
    <property type="entry name" value="TolA/TonB C-terminal domain"/>
    <property type="match status" value="1"/>
</dbReference>
<dbReference type="InterPro" id="IPR006260">
    <property type="entry name" value="TonB/TolA_C"/>
</dbReference>
<name>A0A9D2IKJ1_9BACT</name>
<dbReference type="EMBL" id="DXCC01000004">
    <property type="protein sequence ID" value="HIZ14488.1"/>
    <property type="molecule type" value="Genomic_DNA"/>
</dbReference>